<evidence type="ECO:0000256" key="7">
    <source>
        <dbReference type="ARBA" id="ARBA00023136"/>
    </source>
</evidence>
<dbReference type="Proteomes" id="UP000215027">
    <property type="component" value="Chromosome I"/>
</dbReference>
<dbReference type="AlphaFoldDB" id="A0A160T195"/>
<keyword evidence="3" id="KW-0813">Transport</keyword>
<evidence type="ECO:0000313" key="10">
    <source>
        <dbReference type="EMBL" id="CUS03781.2"/>
    </source>
</evidence>
<feature type="transmembrane region" description="Helical" evidence="9">
    <location>
        <begin position="281"/>
        <end position="304"/>
    </location>
</feature>
<name>A0A160T195_9CHLR</name>
<gene>
    <name evidence="10" type="ORF">CFX0092_A1903</name>
</gene>
<protein>
    <recommendedName>
        <fullName evidence="12">AI-2E family transporter</fullName>
    </recommendedName>
</protein>
<dbReference type="GO" id="GO:0005886">
    <property type="term" value="C:plasma membrane"/>
    <property type="evidence" value="ECO:0007669"/>
    <property type="project" value="UniProtKB-SubCell"/>
</dbReference>
<feature type="transmembrane region" description="Helical" evidence="9">
    <location>
        <begin position="71"/>
        <end position="92"/>
    </location>
</feature>
<dbReference type="EMBL" id="LN890655">
    <property type="protein sequence ID" value="CUS03781.2"/>
    <property type="molecule type" value="Genomic_DNA"/>
</dbReference>
<keyword evidence="11" id="KW-1185">Reference proteome</keyword>
<dbReference type="KEGG" id="pbf:CFX0092_A1903"/>
<keyword evidence="7 9" id="KW-0472">Membrane</keyword>
<reference evidence="10" key="1">
    <citation type="submission" date="2016-01" db="EMBL/GenBank/DDBJ databases">
        <authorList>
            <person name="Mcilroy J.S."/>
            <person name="Karst M S."/>
            <person name="Albertsen M."/>
        </authorList>
    </citation>
    <scope>NUCLEOTIDE SEQUENCE</scope>
    <source>
        <strain evidence="10">Cfx-K</strain>
    </source>
</reference>
<feature type="transmembrane region" description="Helical" evidence="9">
    <location>
        <begin position="324"/>
        <end position="348"/>
    </location>
</feature>
<feature type="transmembrane region" description="Helical" evidence="9">
    <location>
        <begin position="172"/>
        <end position="192"/>
    </location>
</feature>
<dbReference type="OrthoDB" id="146294at2"/>
<dbReference type="RefSeq" id="WP_095043226.1">
    <property type="nucleotide sequence ID" value="NZ_LN890655.1"/>
</dbReference>
<feature type="transmembrane region" description="Helical" evidence="9">
    <location>
        <begin position="18"/>
        <end position="36"/>
    </location>
</feature>
<dbReference type="PANTHER" id="PTHR21716">
    <property type="entry name" value="TRANSMEMBRANE PROTEIN"/>
    <property type="match status" value="1"/>
</dbReference>
<keyword evidence="5 9" id="KW-0812">Transmembrane</keyword>
<evidence type="ECO:0008006" key="12">
    <source>
        <dbReference type="Google" id="ProtNLM"/>
    </source>
</evidence>
<evidence type="ECO:0000313" key="11">
    <source>
        <dbReference type="Proteomes" id="UP000215027"/>
    </source>
</evidence>
<dbReference type="InterPro" id="IPR002549">
    <property type="entry name" value="AI-2E-like"/>
</dbReference>
<feature type="transmembrane region" description="Helical" evidence="9">
    <location>
        <begin position="253"/>
        <end position="274"/>
    </location>
</feature>
<evidence type="ECO:0000256" key="9">
    <source>
        <dbReference type="SAM" id="Phobius"/>
    </source>
</evidence>
<evidence type="ECO:0000256" key="4">
    <source>
        <dbReference type="ARBA" id="ARBA00022475"/>
    </source>
</evidence>
<comment type="similarity">
    <text evidence="2">Belongs to the autoinducer-2 exporter (AI-2E) (TC 2.A.86) family.</text>
</comment>
<accession>A0A160T195</accession>
<feature type="transmembrane region" description="Helical" evidence="9">
    <location>
        <begin position="224"/>
        <end position="247"/>
    </location>
</feature>
<organism evidence="10 11">
    <name type="scientific">Candidatus Promineifilum breve</name>
    <dbReference type="NCBI Taxonomy" id="1806508"/>
    <lineage>
        <taxon>Bacteria</taxon>
        <taxon>Bacillati</taxon>
        <taxon>Chloroflexota</taxon>
        <taxon>Ardenticatenia</taxon>
        <taxon>Candidatus Promineifilales</taxon>
        <taxon>Candidatus Promineifilaceae</taxon>
        <taxon>Candidatus Promineifilum</taxon>
    </lineage>
</organism>
<keyword evidence="4" id="KW-1003">Cell membrane</keyword>
<evidence type="ECO:0000256" key="1">
    <source>
        <dbReference type="ARBA" id="ARBA00004651"/>
    </source>
</evidence>
<keyword evidence="6 9" id="KW-1133">Transmembrane helix</keyword>
<evidence type="ECO:0000256" key="8">
    <source>
        <dbReference type="SAM" id="MobiDB-lite"/>
    </source>
</evidence>
<comment type="subcellular location">
    <subcellularLocation>
        <location evidence="1">Cell membrane</location>
        <topology evidence="1">Multi-pass membrane protein</topology>
    </subcellularLocation>
</comment>
<evidence type="ECO:0000256" key="5">
    <source>
        <dbReference type="ARBA" id="ARBA00022692"/>
    </source>
</evidence>
<evidence type="ECO:0000256" key="6">
    <source>
        <dbReference type="ARBA" id="ARBA00022989"/>
    </source>
</evidence>
<sequence length="436" mass="47031">MTNGKAELNLPDLSARTLVAATLVVALVVGGFWLLFRFHQAVLILIAGIIVSLALAPVVDRLRARGVRPGVAVGILYGLLLILAIAFLRFGAPLVVDQAANISAQLSEGYASIRQNLQRTPSLLVQRLAEQLPEEPGLPGMTTEAAPPAAEPAPEAPDATSPFDEVMRYGGLGANALFQIAAIFLIAFFWTIESERIKRSAVAQLPMNRREPAREFIGQIEGRVGGYVLGQLMLCAIIGALSLAAYLLIGLPYALVLALFVAVMEIIPFVGPIIGAVPSIIIGFSQSPTTALWAVVASLVIHQLESNVFGPRVMKRTLNMRPLVTLLALTAFGTLFGVLGAIVALPLASVLQLIFDRFLVEAPQTESNADRDKLGRLRYETQELMEDVRKVIRRRETEAPESGLPESETVEDTLEAIALDLDSLLARYRKTEETGA</sequence>
<evidence type="ECO:0000256" key="3">
    <source>
        <dbReference type="ARBA" id="ARBA00022448"/>
    </source>
</evidence>
<evidence type="ECO:0000256" key="2">
    <source>
        <dbReference type="ARBA" id="ARBA00009773"/>
    </source>
</evidence>
<proteinExistence type="inferred from homology"/>
<feature type="region of interest" description="Disordered" evidence="8">
    <location>
        <begin position="135"/>
        <end position="157"/>
    </location>
</feature>
<dbReference type="PANTHER" id="PTHR21716:SF53">
    <property type="entry name" value="PERMEASE PERM-RELATED"/>
    <property type="match status" value="1"/>
</dbReference>
<dbReference type="GO" id="GO:0055085">
    <property type="term" value="P:transmembrane transport"/>
    <property type="evidence" value="ECO:0007669"/>
    <property type="project" value="TreeGrafter"/>
</dbReference>
<feature type="transmembrane region" description="Helical" evidence="9">
    <location>
        <begin position="42"/>
        <end position="59"/>
    </location>
</feature>
<dbReference type="Pfam" id="PF01594">
    <property type="entry name" value="AI-2E_transport"/>
    <property type="match status" value="1"/>
</dbReference>